<reference evidence="4 5" key="1">
    <citation type="submission" date="2018-11" db="EMBL/GenBank/DDBJ databases">
        <title>Microbial catabolism of amino acid.</title>
        <authorList>
            <person name="Hibi M."/>
            <person name="Ogawa J."/>
        </authorList>
    </citation>
    <scope>NUCLEOTIDE SEQUENCE [LARGE SCALE GENOMIC DNA]</scope>
    <source>
        <strain evidence="4 5">C31-06</strain>
    </source>
</reference>
<dbReference type="PROSITE" id="PS51898">
    <property type="entry name" value="TYR_RECOMBINASE"/>
    <property type="match status" value="1"/>
</dbReference>
<evidence type="ECO:0000256" key="2">
    <source>
        <dbReference type="SAM" id="MobiDB-lite"/>
    </source>
</evidence>
<dbReference type="GO" id="GO:0015074">
    <property type="term" value="P:DNA integration"/>
    <property type="evidence" value="ECO:0007669"/>
    <property type="project" value="InterPro"/>
</dbReference>
<keyword evidence="5" id="KW-1185">Reference proteome</keyword>
<name>A0A402CG44_RHOWR</name>
<sequence length="890" mass="99681">MAATTSRYPTLTVVAHDSDIDNLGIERRYTIASEFFPEWMKNEPIQFPPDHDTFGWACRVPNCAAMMCATYTLRLCERHATEYLQVKDRLTLDDFAKQARPQRSQRFGWALHRGPDCEACGSNREAVTRGLCVPHNNARVRASECGIPRRDWLATAVPLPPFPRCELGVCVHDATMIVQAGTVSRRVCRGHQLVWSRWSKTLTKPPTSRQAEEWLRREDDGDPMRPHESRGLLSLSDLPASLQREVRYGIYRHAKAPNRTQWRPLPIREALDRLAAEGIETLADPRVEAIAAAAKRGSMVKRVLTDLPVVARPLLLDAKSAKAVGVFDPVFVGGEPFQSSSVRQRRNLFDLRNVSQRWLRDSLWDYLSDQALATNGKRATLATIQLRITSVVVLSYMLRQIRKDGGNAAERLTSEDSAALGDLWDIWVSEQIHVPCIKRSNRRVVDEHTALIRARFKFTTNARIVLLHALNHKMIARETESFILRFPEYSRPKSSPRPRPLSDEDFMRLVSEESITKLAESDKNDVGIADIWVTHAFQGGRINETVALRLGCIGLVGAMQPYLWRDISKAGQPDYGVPCHHPVYQRLLKRQEKTRQLLRQRYAEELSKLGKRQVTALEAKWDREMPLFPRPASNPDLVIPFSVSGFQDSWMTWLEQIGVAGVTSHRTRATMATALLDNGAPPRLVQQILGHISDAALAYYGRYSDATIVRHLQMFWAGGPGTSKPGAIVAQPSDFTDSTSTAARIDLAVVPVEHGLCRYGPVVGGALCPKQKNCTTGPGGVCEHFALTGADLAYWERKRDAGYQFAEGAPTEEAREYILSQWREWEPVIDGLREALDDAGLLEAAEQLDLRSPAQDYFNPVFSIGWTAKELDHESGEVGSGDDGSESTAS</sequence>
<feature type="domain" description="Tyr recombinase" evidence="3">
    <location>
        <begin position="496"/>
        <end position="717"/>
    </location>
</feature>
<dbReference type="AlphaFoldDB" id="A0A402CG44"/>
<gene>
    <name evidence="4" type="ORF">Rhow_006727</name>
</gene>
<evidence type="ECO:0000259" key="3">
    <source>
        <dbReference type="PROSITE" id="PS51898"/>
    </source>
</evidence>
<feature type="compositionally biased region" description="Basic and acidic residues" evidence="2">
    <location>
        <begin position="210"/>
        <end position="230"/>
    </location>
</feature>
<dbReference type="Gene3D" id="1.10.443.10">
    <property type="entry name" value="Intergrase catalytic core"/>
    <property type="match status" value="1"/>
</dbReference>
<dbReference type="SUPFAM" id="SSF56349">
    <property type="entry name" value="DNA breaking-rejoining enzymes"/>
    <property type="match status" value="1"/>
</dbReference>
<proteinExistence type="predicted"/>
<dbReference type="InterPro" id="IPR002104">
    <property type="entry name" value="Integrase_catalytic"/>
</dbReference>
<feature type="region of interest" description="Disordered" evidence="2">
    <location>
        <begin position="206"/>
        <end position="230"/>
    </location>
</feature>
<accession>A0A402CG44</accession>
<protein>
    <submittedName>
        <fullName evidence="4">Possible transposase</fullName>
    </submittedName>
</protein>
<evidence type="ECO:0000313" key="5">
    <source>
        <dbReference type="Proteomes" id="UP000287519"/>
    </source>
</evidence>
<dbReference type="Proteomes" id="UP000287519">
    <property type="component" value="Unassembled WGS sequence"/>
</dbReference>
<dbReference type="Pfam" id="PF00589">
    <property type="entry name" value="Phage_integrase"/>
    <property type="match status" value="1"/>
</dbReference>
<dbReference type="GO" id="GO:0006310">
    <property type="term" value="P:DNA recombination"/>
    <property type="evidence" value="ECO:0007669"/>
    <property type="project" value="UniProtKB-KW"/>
</dbReference>
<dbReference type="InterPro" id="IPR013762">
    <property type="entry name" value="Integrase-like_cat_sf"/>
</dbReference>
<evidence type="ECO:0000256" key="1">
    <source>
        <dbReference type="ARBA" id="ARBA00023172"/>
    </source>
</evidence>
<organism evidence="4 5">
    <name type="scientific">Rhodococcus wratislaviensis</name>
    <name type="common">Tsukamurella wratislaviensis</name>
    <dbReference type="NCBI Taxonomy" id="44752"/>
    <lineage>
        <taxon>Bacteria</taxon>
        <taxon>Bacillati</taxon>
        <taxon>Actinomycetota</taxon>
        <taxon>Actinomycetes</taxon>
        <taxon>Mycobacteriales</taxon>
        <taxon>Nocardiaceae</taxon>
        <taxon>Rhodococcus</taxon>
    </lineage>
</organism>
<dbReference type="EMBL" id="BHYM01000060">
    <property type="protein sequence ID" value="GCE42598.1"/>
    <property type="molecule type" value="Genomic_DNA"/>
</dbReference>
<comment type="caution">
    <text evidence="4">The sequence shown here is derived from an EMBL/GenBank/DDBJ whole genome shotgun (WGS) entry which is preliminary data.</text>
</comment>
<dbReference type="InterPro" id="IPR011010">
    <property type="entry name" value="DNA_brk_join_enz"/>
</dbReference>
<evidence type="ECO:0000313" key="4">
    <source>
        <dbReference type="EMBL" id="GCE42598.1"/>
    </source>
</evidence>
<dbReference type="CDD" id="cd00397">
    <property type="entry name" value="DNA_BRE_C"/>
    <property type="match status" value="1"/>
</dbReference>
<dbReference type="GO" id="GO:0003677">
    <property type="term" value="F:DNA binding"/>
    <property type="evidence" value="ECO:0007669"/>
    <property type="project" value="InterPro"/>
</dbReference>
<keyword evidence="1" id="KW-0233">DNA recombination</keyword>